<dbReference type="InParanoid" id="Q22EA7"/>
<name>Q22EA7_TETTS</name>
<sequence length="140" mass="16325">MNKLLFLIPVLCLVGAGILLIQVNQTPLSVDNNDVTLAQYSSCVQDNVDTHQSCMEQDTFKQVYNQYIRHEMSDSDCYLFRQYYQRAIYLNEFYTSALNQDQYYEKCYTSPKILEIAKTNFDCLYQKIVLPQLKCSGLNI</sequence>
<dbReference type="EMBL" id="GG662778">
    <property type="protein sequence ID" value="EAR83621.1"/>
    <property type="molecule type" value="Genomic_DNA"/>
</dbReference>
<evidence type="ECO:0000256" key="1">
    <source>
        <dbReference type="SAM" id="SignalP"/>
    </source>
</evidence>
<keyword evidence="2" id="KW-0812">Transmembrane</keyword>
<protein>
    <submittedName>
        <fullName evidence="2">Transmembrane protein, putative</fullName>
    </submittedName>
</protein>
<accession>Q22EA7</accession>
<dbReference type="RefSeq" id="XP_001031284.1">
    <property type="nucleotide sequence ID" value="XM_001031284.1"/>
</dbReference>
<organism evidence="2 3">
    <name type="scientific">Tetrahymena thermophila (strain SB210)</name>
    <dbReference type="NCBI Taxonomy" id="312017"/>
    <lineage>
        <taxon>Eukaryota</taxon>
        <taxon>Sar</taxon>
        <taxon>Alveolata</taxon>
        <taxon>Ciliophora</taxon>
        <taxon>Intramacronucleata</taxon>
        <taxon>Oligohymenophorea</taxon>
        <taxon>Hymenostomatida</taxon>
        <taxon>Tetrahymenina</taxon>
        <taxon>Tetrahymenidae</taxon>
        <taxon>Tetrahymena</taxon>
    </lineage>
</organism>
<dbReference type="KEGG" id="tet:TTHERM_00835210"/>
<dbReference type="AlphaFoldDB" id="Q22EA7"/>
<evidence type="ECO:0000313" key="3">
    <source>
        <dbReference type="Proteomes" id="UP000009168"/>
    </source>
</evidence>
<keyword evidence="1" id="KW-0732">Signal</keyword>
<keyword evidence="3" id="KW-1185">Reference proteome</keyword>
<dbReference type="GeneID" id="7824131"/>
<dbReference type="Proteomes" id="UP000009168">
    <property type="component" value="Unassembled WGS sequence"/>
</dbReference>
<reference evidence="3" key="1">
    <citation type="journal article" date="2006" name="PLoS Biol.">
        <title>Macronuclear genome sequence of the ciliate Tetrahymena thermophila, a model eukaryote.</title>
        <authorList>
            <person name="Eisen J.A."/>
            <person name="Coyne R.S."/>
            <person name="Wu M."/>
            <person name="Wu D."/>
            <person name="Thiagarajan M."/>
            <person name="Wortman J.R."/>
            <person name="Badger J.H."/>
            <person name="Ren Q."/>
            <person name="Amedeo P."/>
            <person name="Jones K.M."/>
            <person name="Tallon L.J."/>
            <person name="Delcher A.L."/>
            <person name="Salzberg S.L."/>
            <person name="Silva J.C."/>
            <person name="Haas B.J."/>
            <person name="Majoros W.H."/>
            <person name="Farzad M."/>
            <person name="Carlton J.M."/>
            <person name="Smith R.K. Jr."/>
            <person name="Garg J."/>
            <person name="Pearlman R.E."/>
            <person name="Karrer K.M."/>
            <person name="Sun L."/>
            <person name="Manning G."/>
            <person name="Elde N.C."/>
            <person name="Turkewitz A.P."/>
            <person name="Asai D.J."/>
            <person name="Wilkes D.E."/>
            <person name="Wang Y."/>
            <person name="Cai H."/>
            <person name="Collins K."/>
            <person name="Stewart B.A."/>
            <person name="Lee S.R."/>
            <person name="Wilamowska K."/>
            <person name="Weinberg Z."/>
            <person name="Ruzzo W.L."/>
            <person name="Wloga D."/>
            <person name="Gaertig J."/>
            <person name="Frankel J."/>
            <person name="Tsao C.-C."/>
            <person name="Gorovsky M.A."/>
            <person name="Keeling P.J."/>
            <person name="Waller R.F."/>
            <person name="Patron N.J."/>
            <person name="Cherry J.M."/>
            <person name="Stover N.A."/>
            <person name="Krieger C.J."/>
            <person name="del Toro C."/>
            <person name="Ryder H.F."/>
            <person name="Williamson S.C."/>
            <person name="Barbeau R.A."/>
            <person name="Hamilton E.P."/>
            <person name="Orias E."/>
        </authorList>
    </citation>
    <scope>NUCLEOTIDE SEQUENCE [LARGE SCALE GENOMIC DNA]</scope>
    <source>
        <strain evidence="3">SB210</strain>
    </source>
</reference>
<gene>
    <name evidence="2" type="ORF">TTHERM_00835210</name>
</gene>
<keyword evidence="2" id="KW-0472">Membrane</keyword>
<evidence type="ECO:0000313" key="2">
    <source>
        <dbReference type="EMBL" id="EAR83621.1"/>
    </source>
</evidence>
<feature type="chain" id="PRO_5004201353" evidence="1">
    <location>
        <begin position="26"/>
        <end position="140"/>
    </location>
</feature>
<dbReference type="HOGENOM" id="CLU_144474_0_0_1"/>
<feature type="signal peptide" evidence="1">
    <location>
        <begin position="1"/>
        <end position="25"/>
    </location>
</feature>
<proteinExistence type="predicted"/>